<dbReference type="Pfam" id="PF12099">
    <property type="entry name" value="DUF3575"/>
    <property type="match status" value="1"/>
</dbReference>
<sequence length="160" mass="16948">MKKILLFTAVFFIGISSINAQEQAIKVNPIGLAFGVANAGYEFATNESQTLTIAGLYYNISDVSGFGAGVEYRFYFSSDEALNGWHAGPSLGYVSLEDDFNNSAGFFTVGGEVGHQWLIGEHFLVDVFAGLGYIAGSSDDLAVTLSSTAVSLGVSVGYAW</sequence>
<dbReference type="RefSeq" id="WP_109352993.1">
    <property type="nucleotide sequence ID" value="NZ_QFRI01000002.1"/>
</dbReference>
<evidence type="ECO:0000313" key="3">
    <source>
        <dbReference type="Proteomes" id="UP000245375"/>
    </source>
</evidence>
<dbReference type="Proteomes" id="UP000245375">
    <property type="component" value="Unassembled WGS sequence"/>
</dbReference>
<protein>
    <recommendedName>
        <fullName evidence="4">DUF3575 domain-containing protein</fullName>
    </recommendedName>
</protein>
<evidence type="ECO:0000256" key="1">
    <source>
        <dbReference type="SAM" id="SignalP"/>
    </source>
</evidence>
<dbReference type="InterPro" id="IPR036709">
    <property type="entry name" value="Autotransporte_beta_dom_sf"/>
</dbReference>
<dbReference type="AlphaFoldDB" id="A0A2U2X4C5"/>
<dbReference type="OrthoDB" id="945117at2"/>
<reference evidence="3" key="2">
    <citation type="submission" date="2018-05" db="EMBL/GenBank/DDBJ databases">
        <title>Algibacter marinivivus sp. nov., isolated from sample around a algae.</title>
        <authorList>
            <person name="Lu D."/>
        </authorList>
    </citation>
    <scope>NUCLEOTIDE SEQUENCE [LARGE SCALE GENOMIC DNA]</scope>
    <source>
        <strain evidence="3">ZY111</strain>
    </source>
</reference>
<accession>A0A2U2X4C5</accession>
<dbReference type="SUPFAM" id="SSF103515">
    <property type="entry name" value="Autotransporter"/>
    <property type="match status" value="1"/>
</dbReference>
<keyword evidence="3" id="KW-1185">Reference proteome</keyword>
<evidence type="ECO:0008006" key="4">
    <source>
        <dbReference type="Google" id="ProtNLM"/>
    </source>
</evidence>
<gene>
    <name evidence="2" type="ORF">DIS18_10390</name>
</gene>
<feature type="chain" id="PRO_5015718590" description="DUF3575 domain-containing protein" evidence="1">
    <location>
        <begin position="21"/>
        <end position="160"/>
    </location>
</feature>
<name>A0A2U2X4C5_9FLAO</name>
<proteinExistence type="predicted"/>
<reference evidence="2 3" key="1">
    <citation type="submission" date="2018-05" db="EMBL/GenBank/DDBJ databases">
        <title>Algibacter marinivivus sp. nov., isolated from sample around a algae.</title>
        <authorList>
            <person name="Zhong X."/>
        </authorList>
    </citation>
    <scope>NUCLEOTIDE SEQUENCE [LARGE SCALE GENOMIC DNA]</scope>
    <source>
        <strain evidence="2 3">ZY111</strain>
    </source>
</reference>
<comment type="caution">
    <text evidence="2">The sequence shown here is derived from an EMBL/GenBank/DDBJ whole genome shotgun (WGS) entry which is preliminary data.</text>
</comment>
<dbReference type="EMBL" id="QFRI01000002">
    <property type="protein sequence ID" value="PWH82638.1"/>
    <property type="molecule type" value="Genomic_DNA"/>
</dbReference>
<organism evidence="2 3">
    <name type="scientific">Algibacter marinivivus</name>
    <dbReference type="NCBI Taxonomy" id="2100723"/>
    <lineage>
        <taxon>Bacteria</taxon>
        <taxon>Pseudomonadati</taxon>
        <taxon>Bacteroidota</taxon>
        <taxon>Flavobacteriia</taxon>
        <taxon>Flavobacteriales</taxon>
        <taxon>Flavobacteriaceae</taxon>
        <taxon>Algibacter</taxon>
    </lineage>
</organism>
<feature type="signal peptide" evidence="1">
    <location>
        <begin position="1"/>
        <end position="20"/>
    </location>
</feature>
<reference evidence="3" key="3">
    <citation type="submission" date="2018-05" db="EMBL/GenBank/DDBJ databases">
        <authorList>
            <person name="Lu D."/>
        </authorList>
    </citation>
    <scope>NUCLEOTIDE SEQUENCE [LARGE SCALE GENOMIC DNA]</scope>
    <source>
        <strain evidence="3">ZY111</strain>
    </source>
</reference>
<keyword evidence="1" id="KW-0732">Signal</keyword>
<dbReference type="InterPro" id="IPR021958">
    <property type="entry name" value="DUF3575"/>
</dbReference>
<evidence type="ECO:0000313" key="2">
    <source>
        <dbReference type="EMBL" id="PWH82638.1"/>
    </source>
</evidence>